<feature type="transmembrane region" description="Helical" evidence="1">
    <location>
        <begin position="77"/>
        <end position="99"/>
    </location>
</feature>
<dbReference type="InterPro" id="IPR046130">
    <property type="entry name" value="DUF6127"/>
</dbReference>
<gene>
    <name evidence="2" type="ORF">HRV97_09085</name>
</gene>
<evidence type="ECO:0000256" key="1">
    <source>
        <dbReference type="SAM" id="Phobius"/>
    </source>
</evidence>
<sequence>MSAGAGAVLAQLLAQGAERGADMATLRGIAEEAGELGATRALTRLGLADDGAGADVAELRELLKAWRDAKRSAWKALVAWVARMACALLLLGLAVKLGALKLGVGEWVK</sequence>
<name>A0ABX2JFL8_9SPHN</name>
<protein>
    <submittedName>
        <fullName evidence="2">Uncharacterized protein</fullName>
    </submittedName>
</protein>
<keyword evidence="1" id="KW-1133">Transmembrane helix</keyword>
<comment type="caution">
    <text evidence="2">The sequence shown here is derived from an EMBL/GenBank/DDBJ whole genome shotgun (WGS) entry which is preliminary data.</text>
</comment>
<proteinExistence type="predicted"/>
<reference evidence="2 3" key="1">
    <citation type="submission" date="2020-06" db="EMBL/GenBank/DDBJ databases">
        <title>Sphingomonas hominis sp. nov., a member of the Sphingomonas, isolated from the hair of a 22-year-old girl.</title>
        <authorList>
            <person name="Zhang D.-F."/>
            <person name="Cui X.-W."/>
        </authorList>
    </citation>
    <scope>NUCLEOTIDE SEQUENCE [LARGE SCALE GENOMIC DNA]</scope>
    <source>
        <strain evidence="2 3">HHU CXW</strain>
    </source>
</reference>
<dbReference type="Pfam" id="PF19622">
    <property type="entry name" value="DUF6127"/>
    <property type="match status" value="1"/>
</dbReference>
<evidence type="ECO:0000313" key="3">
    <source>
        <dbReference type="Proteomes" id="UP000621447"/>
    </source>
</evidence>
<keyword evidence="1" id="KW-0472">Membrane</keyword>
<dbReference type="RefSeq" id="WP_174193952.1">
    <property type="nucleotide sequence ID" value="NZ_JABULH010000003.1"/>
</dbReference>
<keyword evidence="1" id="KW-0812">Transmembrane</keyword>
<accession>A0ABX2JFL8</accession>
<dbReference type="Proteomes" id="UP000621447">
    <property type="component" value="Unassembled WGS sequence"/>
</dbReference>
<dbReference type="EMBL" id="JABULH010000003">
    <property type="protein sequence ID" value="NTS65315.1"/>
    <property type="molecule type" value="Genomic_DNA"/>
</dbReference>
<keyword evidence="3" id="KW-1185">Reference proteome</keyword>
<organism evidence="2 3">
    <name type="scientific">Sphingomonas hominis</name>
    <dbReference type="NCBI Taxonomy" id="2741495"/>
    <lineage>
        <taxon>Bacteria</taxon>
        <taxon>Pseudomonadati</taxon>
        <taxon>Pseudomonadota</taxon>
        <taxon>Alphaproteobacteria</taxon>
        <taxon>Sphingomonadales</taxon>
        <taxon>Sphingomonadaceae</taxon>
        <taxon>Sphingomonas</taxon>
    </lineage>
</organism>
<evidence type="ECO:0000313" key="2">
    <source>
        <dbReference type="EMBL" id="NTS65315.1"/>
    </source>
</evidence>